<dbReference type="AlphaFoldDB" id="A0A200QCM4"/>
<gene>
    <name evidence="1" type="ORF">BVC80_1107g10</name>
</gene>
<dbReference type="InParanoid" id="A0A200QCM4"/>
<evidence type="ECO:0000313" key="2">
    <source>
        <dbReference type="Proteomes" id="UP000195402"/>
    </source>
</evidence>
<dbReference type="OrthoDB" id="1731747at2759"/>
<reference evidence="1 2" key="1">
    <citation type="journal article" date="2017" name="Mol. Plant">
        <title>The Genome of Medicinal Plant Macleaya cordata Provides New Insights into Benzylisoquinoline Alkaloids Metabolism.</title>
        <authorList>
            <person name="Liu X."/>
            <person name="Liu Y."/>
            <person name="Huang P."/>
            <person name="Ma Y."/>
            <person name="Qing Z."/>
            <person name="Tang Q."/>
            <person name="Cao H."/>
            <person name="Cheng P."/>
            <person name="Zheng Y."/>
            <person name="Yuan Z."/>
            <person name="Zhou Y."/>
            <person name="Liu J."/>
            <person name="Tang Z."/>
            <person name="Zhuo Y."/>
            <person name="Zhang Y."/>
            <person name="Yu L."/>
            <person name="Huang J."/>
            <person name="Yang P."/>
            <person name="Peng Q."/>
            <person name="Zhang J."/>
            <person name="Jiang W."/>
            <person name="Zhang Z."/>
            <person name="Lin K."/>
            <person name="Ro D.K."/>
            <person name="Chen X."/>
            <person name="Xiong X."/>
            <person name="Shang Y."/>
            <person name="Huang S."/>
            <person name="Zeng J."/>
        </authorList>
    </citation>
    <scope>NUCLEOTIDE SEQUENCE [LARGE SCALE GENOMIC DNA]</scope>
    <source>
        <strain evidence="2">cv. BLH2017</strain>
        <tissue evidence="1">Root</tissue>
    </source>
</reference>
<evidence type="ECO:0000313" key="1">
    <source>
        <dbReference type="EMBL" id="OVA08195.1"/>
    </source>
</evidence>
<dbReference type="EMBL" id="MVGT01002344">
    <property type="protein sequence ID" value="OVA08195.1"/>
    <property type="molecule type" value="Genomic_DNA"/>
</dbReference>
<organism evidence="1 2">
    <name type="scientific">Macleaya cordata</name>
    <name type="common">Five-seeded plume-poppy</name>
    <name type="synonym">Bocconia cordata</name>
    <dbReference type="NCBI Taxonomy" id="56857"/>
    <lineage>
        <taxon>Eukaryota</taxon>
        <taxon>Viridiplantae</taxon>
        <taxon>Streptophyta</taxon>
        <taxon>Embryophyta</taxon>
        <taxon>Tracheophyta</taxon>
        <taxon>Spermatophyta</taxon>
        <taxon>Magnoliopsida</taxon>
        <taxon>Ranunculales</taxon>
        <taxon>Papaveraceae</taxon>
        <taxon>Papaveroideae</taxon>
        <taxon>Macleaya</taxon>
    </lineage>
</organism>
<accession>A0A200QCM4</accession>
<name>A0A200QCM4_MACCD</name>
<protein>
    <submittedName>
        <fullName evidence="1">Uncharacterized protein</fullName>
    </submittedName>
</protein>
<sequence>MSKKKDDVVSEMIDVSNGSGAWNLGLMRGLDRDEMREALELVSVIGDPVLEASDSDERE</sequence>
<proteinExistence type="predicted"/>
<keyword evidence="2" id="KW-1185">Reference proteome</keyword>
<dbReference type="Proteomes" id="UP000195402">
    <property type="component" value="Unassembled WGS sequence"/>
</dbReference>
<comment type="caution">
    <text evidence="1">The sequence shown here is derived from an EMBL/GenBank/DDBJ whole genome shotgun (WGS) entry which is preliminary data.</text>
</comment>